<reference evidence="2" key="1">
    <citation type="journal article" date="2023" name="IScience">
        <title>Live-bearing cockroach genome reveals convergent evolutionary mechanisms linked to viviparity in insects and beyond.</title>
        <authorList>
            <person name="Fouks B."/>
            <person name="Harrison M.C."/>
            <person name="Mikhailova A.A."/>
            <person name="Marchal E."/>
            <person name="English S."/>
            <person name="Carruthers M."/>
            <person name="Jennings E.C."/>
            <person name="Chiamaka E.L."/>
            <person name="Frigard R.A."/>
            <person name="Pippel M."/>
            <person name="Attardo G.M."/>
            <person name="Benoit J.B."/>
            <person name="Bornberg-Bauer E."/>
            <person name="Tobe S.S."/>
        </authorList>
    </citation>
    <scope>NUCLEOTIDE SEQUENCE</scope>
    <source>
        <strain evidence="2">Stay&amp;Tobe</strain>
    </source>
</reference>
<keyword evidence="1" id="KW-0812">Transmembrane</keyword>
<evidence type="ECO:0000313" key="2">
    <source>
        <dbReference type="EMBL" id="KAJ9594088.1"/>
    </source>
</evidence>
<feature type="non-terminal residue" evidence="2">
    <location>
        <position position="1"/>
    </location>
</feature>
<dbReference type="AlphaFoldDB" id="A0AAD8EKY2"/>
<dbReference type="EMBL" id="JASPKZ010003072">
    <property type="protein sequence ID" value="KAJ9594088.1"/>
    <property type="molecule type" value="Genomic_DNA"/>
</dbReference>
<name>A0AAD8EKY2_DIPPU</name>
<keyword evidence="1" id="KW-1133">Transmembrane helix</keyword>
<evidence type="ECO:0000256" key="1">
    <source>
        <dbReference type="SAM" id="Phobius"/>
    </source>
</evidence>
<feature type="non-terminal residue" evidence="2">
    <location>
        <position position="68"/>
    </location>
</feature>
<dbReference type="Proteomes" id="UP001233999">
    <property type="component" value="Unassembled WGS sequence"/>
</dbReference>
<gene>
    <name evidence="2" type="ORF">L9F63_014488</name>
</gene>
<protein>
    <submittedName>
        <fullName evidence="2">Uncharacterized protein</fullName>
    </submittedName>
</protein>
<feature type="transmembrane region" description="Helical" evidence="1">
    <location>
        <begin position="36"/>
        <end position="57"/>
    </location>
</feature>
<sequence length="68" mass="7920">TVNFSLLTAGPIFMIFDLCLLDFWFAGLLVSRFVDYLVFVNCLFLLQRVGLMWVCCMRVDYKERAPMG</sequence>
<organism evidence="2 3">
    <name type="scientific">Diploptera punctata</name>
    <name type="common">Pacific beetle cockroach</name>
    <dbReference type="NCBI Taxonomy" id="6984"/>
    <lineage>
        <taxon>Eukaryota</taxon>
        <taxon>Metazoa</taxon>
        <taxon>Ecdysozoa</taxon>
        <taxon>Arthropoda</taxon>
        <taxon>Hexapoda</taxon>
        <taxon>Insecta</taxon>
        <taxon>Pterygota</taxon>
        <taxon>Neoptera</taxon>
        <taxon>Polyneoptera</taxon>
        <taxon>Dictyoptera</taxon>
        <taxon>Blattodea</taxon>
        <taxon>Blaberoidea</taxon>
        <taxon>Blaberidae</taxon>
        <taxon>Diplopterinae</taxon>
        <taxon>Diploptera</taxon>
    </lineage>
</organism>
<proteinExistence type="predicted"/>
<feature type="transmembrane region" description="Helical" evidence="1">
    <location>
        <begin position="12"/>
        <end position="30"/>
    </location>
</feature>
<reference evidence="2" key="2">
    <citation type="submission" date="2023-05" db="EMBL/GenBank/DDBJ databases">
        <authorList>
            <person name="Fouks B."/>
        </authorList>
    </citation>
    <scope>NUCLEOTIDE SEQUENCE</scope>
    <source>
        <strain evidence="2">Stay&amp;Tobe</strain>
        <tissue evidence="2">Testes</tissue>
    </source>
</reference>
<keyword evidence="1" id="KW-0472">Membrane</keyword>
<accession>A0AAD8EKY2</accession>
<evidence type="ECO:0000313" key="3">
    <source>
        <dbReference type="Proteomes" id="UP001233999"/>
    </source>
</evidence>
<comment type="caution">
    <text evidence="2">The sequence shown here is derived from an EMBL/GenBank/DDBJ whole genome shotgun (WGS) entry which is preliminary data.</text>
</comment>
<keyword evidence="3" id="KW-1185">Reference proteome</keyword>